<dbReference type="GeneID" id="95970988"/>
<evidence type="ECO:0000313" key="3">
    <source>
        <dbReference type="Proteomes" id="UP000033033"/>
    </source>
</evidence>
<dbReference type="AlphaFoldDB" id="A0A0E3QUR9"/>
<dbReference type="PATRIC" id="fig|1434108.4.peg.1877"/>
<organism evidence="2 3">
    <name type="scientific">Methanosarcina barkeri MS</name>
    <dbReference type="NCBI Taxonomy" id="1434108"/>
    <lineage>
        <taxon>Archaea</taxon>
        <taxon>Methanobacteriati</taxon>
        <taxon>Methanobacteriota</taxon>
        <taxon>Stenosarchaea group</taxon>
        <taxon>Methanomicrobia</taxon>
        <taxon>Methanosarcinales</taxon>
        <taxon>Methanosarcinaceae</taxon>
        <taxon>Methanosarcina</taxon>
    </lineage>
</organism>
<keyword evidence="3" id="KW-1185">Reference proteome</keyword>
<keyword evidence="2" id="KW-0808">Transferase</keyword>
<evidence type="ECO:0000313" key="2">
    <source>
        <dbReference type="EMBL" id="AKB54494.1"/>
    </source>
</evidence>
<feature type="compositionally biased region" description="Low complexity" evidence="1">
    <location>
        <begin position="176"/>
        <end position="197"/>
    </location>
</feature>
<gene>
    <name evidence="2" type="ORF">MSBRM_1496</name>
</gene>
<dbReference type="HOGENOM" id="CLU_071221_0_0_2"/>
<dbReference type="EMBL" id="CP009528">
    <property type="protein sequence ID" value="AKB54494.1"/>
    <property type="molecule type" value="Genomic_DNA"/>
</dbReference>
<dbReference type="RefSeq" id="WP_048118047.1">
    <property type="nucleotide sequence ID" value="NZ_CP009528.1"/>
</dbReference>
<dbReference type="GO" id="GO:0016740">
    <property type="term" value="F:transferase activity"/>
    <property type="evidence" value="ECO:0007669"/>
    <property type="project" value="UniProtKB-KW"/>
</dbReference>
<dbReference type="Proteomes" id="UP000033033">
    <property type="component" value="Chromosome"/>
</dbReference>
<proteinExistence type="predicted"/>
<reference evidence="2 3" key="1">
    <citation type="submission" date="2014-07" db="EMBL/GenBank/DDBJ databases">
        <title>Methanogenic archaea and the global carbon cycle.</title>
        <authorList>
            <person name="Henriksen J.R."/>
            <person name="Luke J."/>
            <person name="Reinhart S."/>
            <person name="Benedict M.N."/>
            <person name="Youngblut N.D."/>
            <person name="Metcalf M.E."/>
            <person name="Whitaker R.J."/>
            <person name="Metcalf W.W."/>
        </authorList>
    </citation>
    <scope>NUCLEOTIDE SEQUENCE [LARGE SCALE GENOMIC DNA]</scope>
    <source>
        <strain evidence="2 3">MS</strain>
    </source>
</reference>
<dbReference type="KEGG" id="mby:MSBRM_1496"/>
<name>A0A0E3QUR9_METBA</name>
<feature type="region of interest" description="Disordered" evidence="1">
    <location>
        <begin position="162"/>
        <end position="199"/>
    </location>
</feature>
<accession>A0A0E3QUR9</accession>
<sequence>MVLIPAASAQKEDNYSVTAEKAFEHANAQMLHFIATNTSGFENWTEATIDSKPLELYDINGQKLYYQFSAYKNNKVIGQIYSESNSEMSEYMYPNGPVTNYSYTIDGVLKVAVNKTVEEPFMDEIYHIFDSKASSIGIKEVPLVFMREDLVVPVDKATSAVEQTNLSTSKEENNEKLNNSSNNNSESDGGRSSENNSTPGFGLLGSLTCLYGGWKLRKK</sequence>
<protein>
    <submittedName>
        <fullName evidence="2">GTPases-Sulfate adenylate transferase subunit 1</fullName>
    </submittedName>
</protein>
<evidence type="ECO:0000256" key="1">
    <source>
        <dbReference type="SAM" id="MobiDB-lite"/>
    </source>
</evidence>